<comment type="similarity">
    <text evidence="7">Belongs to the binding-protein-dependent transport system permease family.</text>
</comment>
<evidence type="ECO:0000256" key="6">
    <source>
        <dbReference type="ARBA" id="ARBA00023136"/>
    </source>
</evidence>
<feature type="domain" description="ABC transmembrane type-1" evidence="9">
    <location>
        <begin position="114"/>
        <end position="305"/>
    </location>
</feature>
<evidence type="ECO:0000313" key="11">
    <source>
        <dbReference type="Proteomes" id="UP001575105"/>
    </source>
</evidence>
<feature type="transmembrane region" description="Helical" evidence="7">
    <location>
        <begin position="53"/>
        <end position="72"/>
    </location>
</feature>
<proteinExistence type="inferred from homology"/>
<name>A0ABV4U4R7_9BACT</name>
<evidence type="ECO:0000256" key="3">
    <source>
        <dbReference type="ARBA" id="ARBA00022475"/>
    </source>
</evidence>
<dbReference type="Gene3D" id="1.10.3720.10">
    <property type="entry name" value="MetI-like"/>
    <property type="match status" value="1"/>
</dbReference>
<feature type="region of interest" description="Disordered" evidence="8">
    <location>
        <begin position="1"/>
        <end position="44"/>
    </location>
</feature>
<keyword evidence="5 7" id="KW-1133">Transmembrane helix</keyword>
<evidence type="ECO:0000313" key="10">
    <source>
        <dbReference type="EMBL" id="MFA9477822.1"/>
    </source>
</evidence>
<keyword evidence="4 7" id="KW-0812">Transmembrane</keyword>
<keyword evidence="6 7" id="KW-0472">Membrane</keyword>
<dbReference type="PANTHER" id="PTHR43744:SF12">
    <property type="entry name" value="ABC TRANSPORTER PERMEASE PROTEIN MG189-RELATED"/>
    <property type="match status" value="1"/>
</dbReference>
<comment type="caution">
    <text evidence="10">The sequence shown here is derived from an EMBL/GenBank/DDBJ whole genome shotgun (WGS) entry which is preliminary data.</text>
</comment>
<dbReference type="PROSITE" id="PS50928">
    <property type="entry name" value="ABC_TM1"/>
    <property type="match status" value="1"/>
</dbReference>
<feature type="transmembrane region" description="Helical" evidence="7">
    <location>
        <begin position="151"/>
        <end position="173"/>
    </location>
</feature>
<evidence type="ECO:0000256" key="4">
    <source>
        <dbReference type="ARBA" id="ARBA00022692"/>
    </source>
</evidence>
<dbReference type="SUPFAM" id="SSF161098">
    <property type="entry name" value="MetI-like"/>
    <property type="match status" value="1"/>
</dbReference>
<dbReference type="Proteomes" id="UP001575105">
    <property type="component" value="Unassembled WGS sequence"/>
</dbReference>
<dbReference type="PANTHER" id="PTHR43744">
    <property type="entry name" value="ABC TRANSPORTER PERMEASE PROTEIN MG189-RELATED-RELATED"/>
    <property type="match status" value="1"/>
</dbReference>
<dbReference type="CDD" id="cd06261">
    <property type="entry name" value="TM_PBP2"/>
    <property type="match status" value="1"/>
</dbReference>
<feature type="transmembrane region" description="Helical" evidence="7">
    <location>
        <begin position="225"/>
        <end position="247"/>
    </location>
</feature>
<dbReference type="Pfam" id="PF00528">
    <property type="entry name" value="BPD_transp_1"/>
    <property type="match status" value="1"/>
</dbReference>
<evidence type="ECO:0000256" key="2">
    <source>
        <dbReference type="ARBA" id="ARBA00022448"/>
    </source>
</evidence>
<evidence type="ECO:0000256" key="8">
    <source>
        <dbReference type="SAM" id="MobiDB-lite"/>
    </source>
</evidence>
<keyword evidence="11" id="KW-1185">Reference proteome</keyword>
<comment type="subcellular location">
    <subcellularLocation>
        <location evidence="1 7">Cell membrane</location>
        <topology evidence="1 7">Multi-pass membrane protein</topology>
    </subcellularLocation>
</comment>
<feature type="transmembrane region" description="Helical" evidence="7">
    <location>
        <begin position="113"/>
        <end position="139"/>
    </location>
</feature>
<accession>A0ABV4U4R7</accession>
<evidence type="ECO:0000256" key="5">
    <source>
        <dbReference type="ARBA" id="ARBA00022989"/>
    </source>
</evidence>
<evidence type="ECO:0000259" key="9">
    <source>
        <dbReference type="PROSITE" id="PS50928"/>
    </source>
</evidence>
<feature type="transmembrane region" description="Helical" evidence="7">
    <location>
        <begin position="287"/>
        <end position="305"/>
    </location>
</feature>
<dbReference type="EMBL" id="JBGUBD010000003">
    <property type="protein sequence ID" value="MFA9477822.1"/>
    <property type="molecule type" value="Genomic_DNA"/>
</dbReference>
<gene>
    <name evidence="10" type="ORF">ACERK3_05880</name>
</gene>
<keyword evidence="2 7" id="KW-0813">Transport</keyword>
<organism evidence="10 11">
    <name type="scientific">Natronomicrosphaera hydrolytica</name>
    <dbReference type="NCBI Taxonomy" id="3242702"/>
    <lineage>
        <taxon>Bacteria</taxon>
        <taxon>Pseudomonadati</taxon>
        <taxon>Planctomycetota</taxon>
        <taxon>Phycisphaerae</taxon>
        <taxon>Phycisphaerales</taxon>
        <taxon>Phycisphaeraceae</taxon>
        <taxon>Natronomicrosphaera</taxon>
    </lineage>
</organism>
<sequence>MNSTTQTPPHPPGQTGPTAAPPSAVVGLGPAPPSRPSPERNRWKLSSKGRHRLLVYSLLVMGSLLMLAPFFWMVSNSLKTEAEAMQAPPALLPEQPRWENYPSAMRKMNFANAAANTIVVTFCCIVGQVISSSLVGFGFARFRFRGRGPLFAVMMATMLLPPQVTMIPLFLLFRMAGLIDTLLPLIIPAMLGQPFFIFMFRQFFAQIPEGLLEAARIDGASHWTIYWRIMLPLSQPVIAIVAIYTFMQTWNDFLSPLIYLNSPEKETLALALNSFNSEYGVRNANELMAASFLTMLPCLAIFFAAQRYFVQSVTGTGLKE</sequence>
<dbReference type="RefSeq" id="WP_425344747.1">
    <property type="nucleotide sequence ID" value="NZ_JBGUBD010000003.1"/>
</dbReference>
<evidence type="ECO:0000256" key="7">
    <source>
        <dbReference type="RuleBase" id="RU363032"/>
    </source>
</evidence>
<keyword evidence="3" id="KW-1003">Cell membrane</keyword>
<reference evidence="10 11" key="1">
    <citation type="submission" date="2024-08" db="EMBL/GenBank/DDBJ databases">
        <title>Whole-genome sequencing of halo(alkali)philic microorganisms from hypersaline lakes.</title>
        <authorList>
            <person name="Sorokin D.Y."/>
            <person name="Merkel A.Y."/>
            <person name="Messina E."/>
            <person name="Yakimov M."/>
        </authorList>
    </citation>
    <scope>NUCLEOTIDE SEQUENCE [LARGE SCALE GENOMIC DNA]</scope>
    <source>
        <strain evidence="10 11">AB-hyl4</strain>
    </source>
</reference>
<protein>
    <submittedName>
        <fullName evidence="10">Carbohydrate ABC transporter permease</fullName>
    </submittedName>
</protein>
<feature type="transmembrane region" description="Helical" evidence="7">
    <location>
        <begin position="185"/>
        <end position="204"/>
    </location>
</feature>
<evidence type="ECO:0000256" key="1">
    <source>
        <dbReference type="ARBA" id="ARBA00004651"/>
    </source>
</evidence>
<dbReference type="InterPro" id="IPR000515">
    <property type="entry name" value="MetI-like"/>
</dbReference>
<dbReference type="InterPro" id="IPR035906">
    <property type="entry name" value="MetI-like_sf"/>
</dbReference>